<dbReference type="GO" id="GO:0006508">
    <property type="term" value="P:proteolysis"/>
    <property type="evidence" value="ECO:0007669"/>
    <property type="project" value="UniProtKB-KW"/>
</dbReference>
<evidence type="ECO:0000256" key="6">
    <source>
        <dbReference type="ARBA" id="ARBA00022989"/>
    </source>
</evidence>
<evidence type="ECO:0000256" key="3">
    <source>
        <dbReference type="ARBA" id="ARBA00022670"/>
    </source>
</evidence>
<feature type="transmembrane region" description="Helical" evidence="8">
    <location>
        <begin position="33"/>
        <end position="66"/>
    </location>
</feature>
<name>A0A1M7JW86_9FIRM</name>
<dbReference type="GO" id="GO:0008233">
    <property type="term" value="F:peptidase activity"/>
    <property type="evidence" value="ECO:0007669"/>
    <property type="project" value="UniProtKB-KW"/>
</dbReference>
<evidence type="ECO:0000256" key="1">
    <source>
        <dbReference type="ARBA" id="ARBA00022475"/>
    </source>
</evidence>
<keyword evidence="4 8" id="KW-0812">Transmembrane</keyword>
<dbReference type="STRING" id="1120996.SAMN02746066_02435"/>
<feature type="transmembrane region" description="Helical" evidence="8">
    <location>
        <begin position="173"/>
        <end position="192"/>
    </location>
</feature>
<accession>A0A1M7JW86</accession>
<feature type="transmembrane region" description="Helical" evidence="8">
    <location>
        <begin position="109"/>
        <end position="129"/>
    </location>
</feature>
<evidence type="ECO:0000256" key="4">
    <source>
        <dbReference type="ARBA" id="ARBA00022692"/>
    </source>
</evidence>
<organism evidence="9 10">
    <name type="scientific">Anaerosporobacter mobilis DSM 15930</name>
    <dbReference type="NCBI Taxonomy" id="1120996"/>
    <lineage>
        <taxon>Bacteria</taxon>
        <taxon>Bacillati</taxon>
        <taxon>Bacillota</taxon>
        <taxon>Clostridia</taxon>
        <taxon>Lachnospirales</taxon>
        <taxon>Lachnospiraceae</taxon>
        <taxon>Anaerosporobacter</taxon>
    </lineage>
</organism>
<keyword evidence="5" id="KW-0378">Hydrolase</keyword>
<evidence type="ECO:0000256" key="5">
    <source>
        <dbReference type="ARBA" id="ARBA00022801"/>
    </source>
</evidence>
<evidence type="ECO:0000256" key="8">
    <source>
        <dbReference type="SAM" id="Phobius"/>
    </source>
</evidence>
<gene>
    <name evidence="9" type="ORF">SAMN02746066_02435</name>
</gene>
<dbReference type="InterPro" id="IPR006741">
    <property type="entry name" value="AgrB"/>
</dbReference>
<dbReference type="Proteomes" id="UP000184038">
    <property type="component" value="Unassembled WGS sequence"/>
</dbReference>
<keyword evidence="1" id="KW-1003">Cell membrane</keyword>
<evidence type="ECO:0000256" key="2">
    <source>
        <dbReference type="ARBA" id="ARBA00022654"/>
    </source>
</evidence>
<dbReference type="Pfam" id="PF04647">
    <property type="entry name" value="AgrB"/>
    <property type="match status" value="1"/>
</dbReference>
<keyword evidence="3" id="KW-0645">Protease</keyword>
<dbReference type="GO" id="GO:0016020">
    <property type="term" value="C:membrane"/>
    <property type="evidence" value="ECO:0007669"/>
    <property type="project" value="InterPro"/>
</dbReference>
<dbReference type="EMBL" id="FRCP01000012">
    <property type="protein sequence ID" value="SHM56983.1"/>
    <property type="molecule type" value="Genomic_DNA"/>
</dbReference>
<keyword evidence="2" id="KW-0673">Quorum sensing</keyword>
<keyword evidence="10" id="KW-1185">Reference proteome</keyword>
<keyword evidence="7 8" id="KW-0472">Membrane</keyword>
<dbReference type="RefSeq" id="WP_073288023.1">
    <property type="nucleotide sequence ID" value="NZ_FRCP01000012.1"/>
</dbReference>
<evidence type="ECO:0000313" key="10">
    <source>
        <dbReference type="Proteomes" id="UP000184038"/>
    </source>
</evidence>
<protein>
    <submittedName>
        <fullName evidence="9">Accessory gene regulator B</fullName>
    </submittedName>
</protein>
<feature type="transmembrane region" description="Helical" evidence="8">
    <location>
        <begin position="150"/>
        <end position="167"/>
    </location>
</feature>
<evidence type="ECO:0000256" key="7">
    <source>
        <dbReference type="ARBA" id="ARBA00023136"/>
    </source>
</evidence>
<dbReference type="SMART" id="SM00793">
    <property type="entry name" value="AgrB"/>
    <property type="match status" value="1"/>
</dbReference>
<proteinExistence type="predicted"/>
<evidence type="ECO:0000313" key="9">
    <source>
        <dbReference type="EMBL" id="SHM56983.1"/>
    </source>
</evidence>
<keyword evidence="6 8" id="KW-1133">Transmembrane helix</keyword>
<reference evidence="9 10" key="1">
    <citation type="submission" date="2016-11" db="EMBL/GenBank/DDBJ databases">
        <authorList>
            <person name="Jaros S."/>
            <person name="Januszkiewicz K."/>
            <person name="Wedrychowicz H."/>
        </authorList>
    </citation>
    <scope>NUCLEOTIDE SEQUENCE [LARGE SCALE GENOMIC DNA]</scope>
    <source>
        <strain evidence="9 10">DSM 15930</strain>
    </source>
</reference>
<dbReference type="GO" id="GO:0009372">
    <property type="term" value="P:quorum sensing"/>
    <property type="evidence" value="ECO:0007669"/>
    <property type="project" value="UniProtKB-KW"/>
</dbReference>
<dbReference type="AlphaFoldDB" id="A0A1M7JW86"/>
<sequence>MYQYLSKKITNYVILSNLAQEKYRPLYEYGFEGILSIALNTLLVLFTGIFLNMELEMLVYMAFYVILRRKAGGAHRNLHWKCITTYLLLAVVSIKSITAMTNSFPSYSIMAITWLVCLIISGLFVFILAPIDSKNKRLEAMQRIKLRFESRVVIVVEIIIILLLITVKSNQSIINSAVAGVLVESILLLPIFNRDSSN</sequence>